<feature type="non-terminal residue" evidence="3">
    <location>
        <position position="173"/>
    </location>
</feature>
<organism evidence="3 4">
    <name type="scientific">Timema podura</name>
    <name type="common">Walking stick</name>
    <dbReference type="NCBI Taxonomy" id="61482"/>
    <lineage>
        <taxon>Eukaryota</taxon>
        <taxon>Metazoa</taxon>
        <taxon>Ecdysozoa</taxon>
        <taxon>Arthropoda</taxon>
        <taxon>Hexapoda</taxon>
        <taxon>Insecta</taxon>
        <taxon>Pterygota</taxon>
        <taxon>Neoptera</taxon>
        <taxon>Polyneoptera</taxon>
        <taxon>Phasmatodea</taxon>
        <taxon>Timematodea</taxon>
        <taxon>Timematoidea</taxon>
        <taxon>Timematidae</taxon>
        <taxon>Timema</taxon>
    </lineage>
</organism>
<dbReference type="SUPFAM" id="SSF52058">
    <property type="entry name" value="L domain-like"/>
    <property type="match status" value="1"/>
</dbReference>
<comment type="caution">
    <text evidence="3">The sequence shown here is derived from an EMBL/GenBank/DDBJ whole genome shotgun (WGS) entry which is preliminary data.</text>
</comment>
<dbReference type="Gene3D" id="3.80.10.10">
    <property type="entry name" value="Ribonuclease Inhibitor"/>
    <property type="match status" value="1"/>
</dbReference>
<gene>
    <name evidence="3" type="ORF">TPAB3V08_LOCUS15949</name>
</gene>
<evidence type="ECO:0000313" key="3">
    <source>
        <dbReference type="EMBL" id="CAG2069006.1"/>
    </source>
</evidence>
<keyword evidence="4" id="KW-1185">Reference proteome</keyword>
<dbReference type="EMBL" id="CAJPIN010111780">
    <property type="protein sequence ID" value="CAG2069006.1"/>
    <property type="molecule type" value="Genomic_DNA"/>
</dbReference>
<dbReference type="PANTHER" id="PTHR48051">
    <property type="match status" value="1"/>
</dbReference>
<dbReference type="InterPro" id="IPR003591">
    <property type="entry name" value="Leu-rich_rpt_typical-subtyp"/>
</dbReference>
<dbReference type="SMART" id="SM00369">
    <property type="entry name" value="LRR_TYP"/>
    <property type="match status" value="3"/>
</dbReference>
<reference evidence="3" key="1">
    <citation type="submission" date="2021-03" db="EMBL/GenBank/DDBJ databases">
        <authorList>
            <person name="Tran Van P."/>
        </authorList>
    </citation>
    <scope>NUCLEOTIDE SEQUENCE</scope>
</reference>
<sequence>MCPSVTLVLDRPAEDGDIGVRIQVGSTEGWFPTPPHMEMKYVGKRKQRRARKRREEQITESVQVRGEECKTLKEEEWWRWSNELETLPEWTAGCTRLGALFATHNKLRTLPAHLFCSELSCLQTLQLSYNQLGSLPAVLRHIPLQELFLQSNNLTTLPHNFFTASTRYYQCSN</sequence>
<dbReference type="InterPro" id="IPR032675">
    <property type="entry name" value="LRR_dom_sf"/>
</dbReference>
<name>A0ABN7PQM5_TIMPD</name>
<keyword evidence="1" id="KW-0433">Leucine-rich repeat</keyword>
<evidence type="ECO:0000313" key="4">
    <source>
        <dbReference type="Proteomes" id="UP001153148"/>
    </source>
</evidence>
<dbReference type="InterPro" id="IPR050216">
    <property type="entry name" value="LRR_domain-containing"/>
</dbReference>
<dbReference type="PANTHER" id="PTHR48051:SF54">
    <property type="entry name" value="LEUCINE-RICH REPEAT-CONTAINING PROTEIN"/>
    <property type="match status" value="1"/>
</dbReference>
<dbReference type="InterPro" id="IPR001611">
    <property type="entry name" value="Leu-rich_rpt"/>
</dbReference>
<keyword evidence="2" id="KW-0677">Repeat</keyword>
<dbReference type="PROSITE" id="PS51450">
    <property type="entry name" value="LRR"/>
    <property type="match status" value="1"/>
</dbReference>
<evidence type="ECO:0000256" key="2">
    <source>
        <dbReference type="ARBA" id="ARBA00022737"/>
    </source>
</evidence>
<dbReference type="Pfam" id="PF00560">
    <property type="entry name" value="LRR_1"/>
    <property type="match status" value="2"/>
</dbReference>
<protein>
    <submittedName>
        <fullName evidence="3">Uncharacterized protein</fullName>
    </submittedName>
</protein>
<evidence type="ECO:0000256" key="1">
    <source>
        <dbReference type="ARBA" id="ARBA00022614"/>
    </source>
</evidence>
<proteinExistence type="predicted"/>
<dbReference type="Proteomes" id="UP001153148">
    <property type="component" value="Unassembled WGS sequence"/>
</dbReference>
<accession>A0ABN7PQM5</accession>